<dbReference type="Proteomes" id="UP000445582">
    <property type="component" value="Unassembled WGS sequence"/>
</dbReference>
<dbReference type="CDD" id="cd12797">
    <property type="entry name" value="M23_peptidase"/>
    <property type="match status" value="1"/>
</dbReference>
<dbReference type="OrthoDB" id="9815245at2"/>
<evidence type="ECO:0000256" key="1">
    <source>
        <dbReference type="ARBA" id="ARBA00022729"/>
    </source>
</evidence>
<dbReference type="InterPro" id="IPR050570">
    <property type="entry name" value="Cell_wall_metabolism_enzyme"/>
</dbReference>
<name>A0A844YJG4_9SPHN</name>
<gene>
    <name evidence="3" type="ORF">GRI48_08680</name>
</gene>
<dbReference type="InterPro" id="IPR011055">
    <property type="entry name" value="Dup_hybrid_motif"/>
</dbReference>
<keyword evidence="4" id="KW-1185">Reference proteome</keyword>
<evidence type="ECO:0000313" key="4">
    <source>
        <dbReference type="Proteomes" id="UP000445582"/>
    </source>
</evidence>
<protein>
    <submittedName>
        <fullName evidence="3">Peptidoglycan DD-metalloendopeptidase family protein</fullName>
    </submittedName>
</protein>
<keyword evidence="1" id="KW-0732">Signal</keyword>
<sequence length="361" mass="39140">MRSQGQVRFIKISSKLQKRAAALAVLALVAWAVTMAGMAWSQYRAEADRYSLLAREAKVATAEERVSAYRNDIDAVATDLVKRQQFIEDMVDALPADAKTNETISDSTTETTATVDKVSAAIPEASALAQIEARQIAFVEKLTRYADRRAERTAQALRKLGLDPNVMMRAADRQAMGGPLEKLNIGRTGKVDPRFERLGLSLARMAALEQGLEGIPQVAPANVAMVTSSYGYRRDPFTGAGAMHYGLDFRGPIGSPIYAAAKGKVTFVGRKSGYGNVVEITHGNGLMTRYAHMSKFAARRGQTVDAGTVIGAIGSTGRSTGPHLHFELRINNRAVNPRPFLESAPDVLKEARGFSAPERRS</sequence>
<dbReference type="AlphaFoldDB" id="A0A844YJG4"/>
<accession>A0A844YJG4</accession>
<proteinExistence type="predicted"/>
<evidence type="ECO:0000313" key="3">
    <source>
        <dbReference type="EMBL" id="MXO63084.1"/>
    </source>
</evidence>
<dbReference type="FunFam" id="2.70.70.10:FF:000006">
    <property type="entry name" value="M23 family peptidase"/>
    <property type="match status" value="1"/>
</dbReference>
<reference evidence="3 4" key="1">
    <citation type="submission" date="2019-12" db="EMBL/GenBank/DDBJ databases">
        <title>Genomic-based taxomic classification of the family Erythrobacteraceae.</title>
        <authorList>
            <person name="Xu L."/>
        </authorList>
    </citation>
    <scope>NUCLEOTIDE SEQUENCE [LARGE SCALE GENOMIC DNA]</scope>
    <source>
        <strain evidence="3 4">MCCC 1A09965</strain>
    </source>
</reference>
<dbReference type="SUPFAM" id="SSF51261">
    <property type="entry name" value="Duplicated hybrid motif"/>
    <property type="match status" value="1"/>
</dbReference>
<dbReference type="PANTHER" id="PTHR21666">
    <property type="entry name" value="PEPTIDASE-RELATED"/>
    <property type="match status" value="1"/>
</dbReference>
<organism evidence="3 4">
    <name type="scientific">Qipengyuania oceanensis</name>
    <dbReference type="NCBI Taxonomy" id="1463597"/>
    <lineage>
        <taxon>Bacteria</taxon>
        <taxon>Pseudomonadati</taxon>
        <taxon>Pseudomonadota</taxon>
        <taxon>Alphaproteobacteria</taxon>
        <taxon>Sphingomonadales</taxon>
        <taxon>Erythrobacteraceae</taxon>
        <taxon>Qipengyuania</taxon>
    </lineage>
</organism>
<comment type="caution">
    <text evidence="3">The sequence shown here is derived from an EMBL/GenBank/DDBJ whole genome shotgun (WGS) entry which is preliminary data.</text>
</comment>
<evidence type="ECO:0000259" key="2">
    <source>
        <dbReference type="Pfam" id="PF01551"/>
    </source>
</evidence>
<dbReference type="PANTHER" id="PTHR21666:SF289">
    <property type="entry name" value="L-ALA--D-GLU ENDOPEPTIDASE"/>
    <property type="match status" value="1"/>
</dbReference>
<dbReference type="EMBL" id="WTYN01000001">
    <property type="protein sequence ID" value="MXO63084.1"/>
    <property type="molecule type" value="Genomic_DNA"/>
</dbReference>
<dbReference type="RefSeq" id="WP_160675593.1">
    <property type="nucleotide sequence ID" value="NZ_WTYN01000001.1"/>
</dbReference>
<dbReference type="InterPro" id="IPR016047">
    <property type="entry name" value="M23ase_b-sheet_dom"/>
</dbReference>
<dbReference type="Pfam" id="PF01551">
    <property type="entry name" value="Peptidase_M23"/>
    <property type="match status" value="1"/>
</dbReference>
<dbReference type="Gene3D" id="2.70.70.10">
    <property type="entry name" value="Glucose Permease (Domain IIA)"/>
    <property type="match status" value="1"/>
</dbReference>
<feature type="domain" description="M23ase beta-sheet core" evidence="2">
    <location>
        <begin position="243"/>
        <end position="337"/>
    </location>
</feature>
<dbReference type="GO" id="GO:0004222">
    <property type="term" value="F:metalloendopeptidase activity"/>
    <property type="evidence" value="ECO:0007669"/>
    <property type="project" value="TreeGrafter"/>
</dbReference>